<reference evidence="3" key="1">
    <citation type="submission" date="2018-10" db="EMBL/GenBank/DDBJ databases">
        <title>Schaedlerella arabinophila gen. nov. sp. nov., isolated from the mouse intestinal tract and comparative analysis with the genome of the closely related altered Schaedler flora strain ASF502.</title>
        <authorList>
            <person name="Miyake S."/>
            <person name="Soh M."/>
            <person name="Seedorf H."/>
        </authorList>
    </citation>
    <scope>NUCLEOTIDE SEQUENCE [LARGE SCALE GENOMIC DNA]</scope>
    <source>
        <strain evidence="3">DSM 106076</strain>
    </source>
</reference>
<evidence type="ECO:0000313" key="3">
    <source>
        <dbReference type="EMBL" id="RRK30501.1"/>
    </source>
</evidence>
<comment type="caution">
    <text evidence="3">The sequence shown here is derived from an EMBL/GenBank/DDBJ whole genome shotgun (WGS) entry which is preliminary data.</text>
</comment>
<proteinExistence type="predicted"/>
<sequence>MKMYDNKLVEILQNESYMGSAYGTQVEIKPIPDDDTQGVIDARVLARIMELMSRQQESALPNEDSIRNMRDSTGAPNLNLNTVEMLTRYIEVHVEDRKIPVWIYYPRRPIGQKKRPACIFLHGGSWIAGSPFVVENPMRLLAEKAGCVVFNVDYSLAPEHRFPAALDDAYGVLRHIFENPDEYGIDPKKIGIGGDSAGGNVAAATVLKDRDLGTHMIGRQILIYPVVTAVNTGIRGFEWSLDEYEMSEEQRPMLEPGLILGRPMKKGEEVIQNSLIKYVNTEDEFSDPYVSPMLAESFQGICKTMIMVAEFDGLRLQGEYFGKLLRDNGVETRIIRYKGMGHAFLDHLGYYPQTEDVILEMAKEIASI</sequence>
<name>A0A426DCM8_9FIRM</name>
<dbReference type="GO" id="GO:0016787">
    <property type="term" value="F:hydrolase activity"/>
    <property type="evidence" value="ECO:0007669"/>
    <property type="project" value="UniProtKB-KW"/>
</dbReference>
<dbReference type="RefSeq" id="WP_125126319.1">
    <property type="nucleotide sequence ID" value="NZ_RHJS01000002.1"/>
</dbReference>
<keyword evidence="1 3" id="KW-0378">Hydrolase</keyword>
<evidence type="ECO:0000256" key="1">
    <source>
        <dbReference type="ARBA" id="ARBA00022801"/>
    </source>
</evidence>
<dbReference type="PANTHER" id="PTHR48081">
    <property type="entry name" value="AB HYDROLASE SUPERFAMILY PROTEIN C4A8.06C"/>
    <property type="match status" value="1"/>
</dbReference>
<dbReference type="PANTHER" id="PTHR48081:SF8">
    <property type="entry name" value="ALPHA_BETA HYDROLASE FOLD-3 DOMAIN-CONTAINING PROTEIN-RELATED"/>
    <property type="match status" value="1"/>
</dbReference>
<evidence type="ECO:0000259" key="2">
    <source>
        <dbReference type="Pfam" id="PF07859"/>
    </source>
</evidence>
<dbReference type="AlphaFoldDB" id="A0A426DCM8"/>
<protein>
    <submittedName>
        <fullName evidence="3">Alpha/beta hydrolase</fullName>
    </submittedName>
</protein>
<organism evidence="3 4">
    <name type="scientific">Schaedlerella arabinosiphila</name>
    <dbReference type="NCBI Taxonomy" id="2044587"/>
    <lineage>
        <taxon>Bacteria</taxon>
        <taxon>Bacillati</taxon>
        <taxon>Bacillota</taxon>
        <taxon>Clostridia</taxon>
        <taxon>Lachnospirales</taxon>
        <taxon>Lachnospiraceae</taxon>
        <taxon>Schaedlerella</taxon>
    </lineage>
</organism>
<gene>
    <name evidence="3" type="ORF">EBB54_03230</name>
</gene>
<feature type="domain" description="Alpha/beta hydrolase fold-3" evidence="2">
    <location>
        <begin position="119"/>
        <end position="345"/>
    </location>
</feature>
<keyword evidence="4" id="KW-1185">Reference proteome</keyword>
<dbReference type="EMBL" id="RHJS01000002">
    <property type="protein sequence ID" value="RRK30501.1"/>
    <property type="molecule type" value="Genomic_DNA"/>
</dbReference>
<dbReference type="Pfam" id="PF07859">
    <property type="entry name" value="Abhydrolase_3"/>
    <property type="match status" value="1"/>
</dbReference>
<dbReference type="InterPro" id="IPR050300">
    <property type="entry name" value="GDXG_lipolytic_enzyme"/>
</dbReference>
<dbReference type="SUPFAM" id="SSF53474">
    <property type="entry name" value="alpha/beta-Hydrolases"/>
    <property type="match status" value="1"/>
</dbReference>
<dbReference type="Proteomes" id="UP000274920">
    <property type="component" value="Unassembled WGS sequence"/>
</dbReference>
<dbReference type="InterPro" id="IPR029058">
    <property type="entry name" value="AB_hydrolase_fold"/>
</dbReference>
<evidence type="ECO:0000313" key="4">
    <source>
        <dbReference type="Proteomes" id="UP000274920"/>
    </source>
</evidence>
<accession>A0A426DCM8</accession>
<dbReference type="Gene3D" id="3.40.50.1820">
    <property type="entry name" value="alpha/beta hydrolase"/>
    <property type="match status" value="1"/>
</dbReference>
<dbReference type="InterPro" id="IPR013094">
    <property type="entry name" value="AB_hydrolase_3"/>
</dbReference>